<dbReference type="GeneID" id="64624701"/>
<dbReference type="OrthoDB" id="2646723at2759"/>
<sequence>LSRSVASTAVERAFSQDRQLLHFTRNRLARSTIRAFLYLGAWNRSGLPTI</sequence>
<proteinExistence type="predicted"/>
<evidence type="ECO:0000313" key="1">
    <source>
        <dbReference type="EMBL" id="KAG1801891.1"/>
    </source>
</evidence>
<comment type="caution">
    <text evidence="3">The sequence shown here is derived from an EMBL/GenBank/DDBJ whole genome shotgun (WGS) entry which is preliminary data.</text>
</comment>
<dbReference type="AlphaFoldDB" id="A0A9P7EFP1"/>
<evidence type="ECO:0000313" key="3">
    <source>
        <dbReference type="EMBL" id="KAG1819869.1"/>
    </source>
</evidence>
<dbReference type="RefSeq" id="XP_041195404.1">
    <property type="nucleotide sequence ID" value="XM_041330684.1"/>
</dbReference>
<name>A0A9P7EFP1_9AGAM</name>
<dbReference type="Proteomes" id="UP000807769">
    <property type="component" value="Unassembled WGS sequence"/>
</dbReference>
<feature type="non-terminal residue" evidence="3">
    <location>
        <position position="1"/>
    </location>
</feature>
<evidence type="ECO:0008006" key="5">
    <source>
        <dbReference type="Google" id="ProtNLM"/>
    </source>
</evidence>
<keyword evidence="4" id="KW-1185">Reference proteome</keyword>
<dbReference type="EMBL" id="JABBWG010000076">
    <property type="protein sequence ID" value="KAG1802566.1"/>
    <property type="molecule type" value="Genomic_DNA"/>
</dbReference>
<organism evidence="3 4">
    <name type="scientific">Suillus subaureus</name>
    <dbReference type="NCBI Taxonomy" id="48587"/>
    <lineage>
        <taxon>Eukaryota</taxon>
        <taxon>Fungi</taxon>
        <taxon>Dikarya</taxon>
        <taxon>Basidiomycota</taxon>
        <taxon>Agaricomycotina</taxon>
        <taxon>Agaricomycetes</taxon>
        <taxon>Agaricomycetidae</taxon>
        <taxon>Boletales</taxon>
        <taxon>Suillineae</taxon>
        <taxon>Suillaceae</taxon>
        <taxon>Suillus</taxon>
    </lineage>
</organism>
<protein>
    <recommendedName>
        <fullName evidence="5">HAT C-terminal dimerisation domain-containing protein</fullName>
    </recommendedName>
</protein>
<dbReference type="EMBL" id="JABBWG010000087">
    <property type="protein sequence ID" value="KAG1801891.1"/>
    <property type="molecule type" value="Genomic_DNA"/>
</dbReference>
<reference evidence="3" key="1">
    <citation type="journal article" date="2020" name="New Phytol.">
        <title>Comparative genomics reveals dynamic genome evolution in host specialist ectomycorrhizal fungi.</title>
        <authorList>
            <person name="Lofgren L.A."/>
            <person name="Nguyen N.H."/>
            <person name="Vilgalys R."/>
            <person name="Ruytinx J."/>
            <person name="Liao H.L."/>
            <person name="Branco S."/>
            <person name="Kuo A."/>
            <person name="LaButti K."/>
            <person name="Lipzen A."/>
            <person name="Andreopoulos W."/>
            <person name="Pangilinan J."/>
            <person name="Riley R."/>
            <person name="Hundley H."/>
            <person name="Na H."/>
            <person name="Barry K."/>
            <person name="Grigoriev I.V."/>
            <person name="Stajich J.E."/>
            <person name="Kennedy P.G."/>
        </authorList>
    </citation>
    <scope>NUCLEOTIDE SEQUENCE</scope>
    <source>
        <strain evidence="3">MN1</strain>
    </source>
</reference>
<gene>
    <name evidence="3" type="ORF">BJ212DRAFT_1267870</name>
    <name evidence="2" type="ORF">BJ212DRAFT_1285658</name>
    <name evidence="1" type="ORF">BJ212DRAFT_1286253</name>
</gene>
<accession>A0A9P7EFP1</accession>
<evidence type="ECO:0000313" key="2">
    <source>
        <dbReference type="EMBL" id="KAG1802566.1"/>
    </source>
</evidence>
<dbReference type="EMBL" id="JABBWG010000009">
    <property type="protein sequence ID" value="KAG1819869.1"/>
    <property type="molecule type" value="Genomic_DNA"/>
</dbReference>
<evidence type="ECO:0000313" key="4">
    <source>
        <dbReference type="Proteomes" id="UP000807769"/>
    </source>
</evidence>